<dbReference type="InterPro" id="IPR003726">
    <property type="entry name" value="HCY_dom"/>
</dbReference>
<dbReference type="Pfam" id="PF02574">
    <property type="entry name" value="S-methyl_trans"/>
    <property type="match status" value="1"/>
</dbReference>
<dbReference type="SUPFAM" id="SSF82282">
    <property type="entry name" value="Homocysteine S-methyltransferase"/>
    <property type="match status" value="1"/>
</dbReference>
<dbReference type="AlphaFoldDB" id="G0TR40"/>
<dbReference type="Gene3D" id="3.20.20.330">
    <property type="entry name" value="Homocysteine-binding-like domain"/>
    <property type="match status" value="1"/>
</dbReference>
<evidence type="ECO:0000259" key="3">
    <source>
        <dbReference type="Pfam" id="PF02574"/>
    </source>
</evidence>
<gene>
    <name evidence="4" type="ORF">TVY486_0100520</name>
</gene>
<feature type="non-terminal residue" evidence="4">
    <location>
        <position position="1"/>
    </location>
</feature>
<proteinExistence type="predicted"/>
<dbReference type="InterPro" id="IPR036589">
    <property type="entry name" value="HCY_dom_sf"/>
</dbReference>
<keyword evidence="1 4" id="KW-0489">Methyltransferase</keyword>
<name>G0TR40_TRYVY</name>
<evidence type="ECO:0000256" key="2">
    <source>
        <dbReference type="ARBA" id="ARBA00022679"/>
    </source>
</evidence>
<dbReference type="EMBL" id="HE573017">
    <property type="protein sequence ID" value="CCC46404.1"/>
    <property type="molecule type" value="Genomic_DNA"/>
</dbReference>
<dbReference type="EC" id="2.1.1.10" evidence="4"/>
<accession>G0TR40</accession>
<dbReference type="VEuPathDB" id="TriTrypDB:TvY486_0100520"/>
<protein>
    <submittedName>
        <fullName evidence="4">Putative homocysteine S-methyltransferase</fullName>
        <ecNumber evidence="4">2.1.1.10</ecNumber>
    </submittedName>
</protein>
<organism evidence="4">
    <name type="scientific">Trypanosoma vivax (strain Y486)</name>
    <dbReference type="NCBI Taxonomy" id="1055687"/>
    <lineage>
        <taxon>Eukaryota</taxon>
        <taxon>Discoba</taxon>
        <taxon>Euglenozoa</taxon>
        <taxon>Kinetoplastea</taxon>
        <taxon>Metakinetoplastina</taxon>
        <taxon>Trypanosomatida</taxon>
        <taxon>Trypanosomatidae</taxon>
        <taxon>Trypanosoma</taxon>
        <taxon>Duttonella</taxon>
    </lineage>
</organism>
<sequence length="149" mass="16510">HTFEQALAALLRLEAPQHIGFGCNCSGPLEVSLVASVMLKKKKKGNTDRSMALLLYSNSGEAFINGNWHWCEQPAPHDTLPAEQKGPMSLSQLRRMLLRRNASVRTCAMFVTALCRLRPKADDWLFDIVVVGGCCRSTPDDIVVIRSLT</sequence>
<feature type="domain" description="Hcy-binding" evidence="3">
    <location>
        <begin position="2"/>
        <end position="147"/>
    </location>
</feature>
<reference evidence="4" key="1">
    <citation type="journal article" date="2012" name="Proc. Natl. Acad. Sci. U.S.A.">
        <title>Antigenic diversity is generated by distinct evolutionary mechanisms in African trypanosome species.</title>
        <authorList>
            <person name="Jackson A.P."/>
            <person name="Berry A."/>
            <person name="Aslett M."/>
            <person name="Allison H.C."/>
            <person name="Burton P."/>
            <person name="Vavrova-Anderson J."/>
            <person name="Brown R."/>
            <person name="Browne H."/>
            <person name="Corton N."/>
            <person name="Hauser H."/>
            <person name="Gamble J."/>
            <person name="Gilderthorp R."/>
            <person name="Marcello L."/>
            <person name="McQuillan J."/>
            <person name="Otto T.D."/>
            <person name="Quail M.A."/>
            <person name="Sanders M.J."/>
            <person name="van Tonder A."/>
            <person name="Ginger M.L."/>
            <person name="Field M.C."/>
            <person name="Barry J.D."/>
            <person name="Hertz-Fowler C."/>
            <person name="Berriman M."/>
        </authorList>
    </citation>
    <scope>NUCLEOTIDE SEQUENCE</scope>
    <source>
        <strain evidence="4">Y486</strain>
    </source>
</reference>
<evidence type="ECO:0000256" key="1">
    <source>
        <dbReference type="ARBA" id="ARBA00022603"/>
    </source>
</evidence>
<evidence type="ECO:0000313" key="4">
    <source>
        <dbReference type="EMBL" id="CCC46404.1"/>
    </source>
</evidence>
<dbReference type="GO" id="GO:0032259">
    <property type="term" value="P:methylation"/>
    <property type="evidence" value="ECO:0007669"/>
    <property type="project" value="UniProtKB-KW"/>
</dbReference>
<keyword evidence="2 4" id="KW-0808">Transferase</keyword>
<dbReference type="GO" id="GO:0008168">
    <property type="term" value="F:methyltransferase activity"/>
    <property type="evidence" value="ECO:0007669"/>
    <property type="project" value="UniProtKB-KW"/>
</dbReference>